<feature type="domain" description="Peptidase M48" evidence="9">
    <location>
        <begin position="48"/>
        <end position="234"/>
    </location>
</feature>
<dbReference type="Proteomes" id="UP000824988">
    <property type="component" value="Chromosome"/>
</dbReference>
<dbReference type="GO" id="GO:0008270">
    <property type="term" value="F:zinc ion binding"/>
    <property type="evidence" value="ECO:0007669"/>
    <property type="project" value="UniProtKB-UniRule"/>
</dbReference>
<feature type="active site" description="Proton donor" evidence="7">
    <location>
        <position position="179"/>
    </location>
</feature>
<keyword evidence="8" id="KW-0802">TPR repeat</keyword>
<sequence>MSDSIQLPDIGDSTGTLFTPEQEREFGEMFLRQVRSQATIDDDPEISDYIQTIGQKLAANSDNPRQSFNFFVVADPNINAFAGPGGQIGVNSGLILMADEESELASVLAHEIAHVTQRHLYQSLEASKRLSIPSAAAMLGAILLGTKSPQAGQAALVALQAGATQFQINFTRDNEQEADSVGMQTLSRSEFDPRAMPSFFEKLQQSNRYEGRNLPEFLRTHPVTVSRISETRARAEVFPYKQYPDTAAFQIIRTKLRAHTINDTGEATQYFKAVLKQGTEQQQDIARYGLALVQIKQNKTAEARDTLTKLVRKYPEQSHFINALAQAEIAAGRYNEALALFDQALTRFPENRSLLLEASQAQLLAGKPERTRKLLTDYLRHAKATPEINQMLAEAYTKLGNEAEGHRYMAEYYYHAGHNRAAILQLKLALQAAKGNFYLSTMIDQRLGELMEEERAKREEDRY</sequence>
<name>A0A8D5AGK2_9GAMM</name>
<keyword evidence="11" id="KW-1185">Reference proteome</keyword>
<organism evidence="10 11">
    <name type="scientific">Methylogaea oryzae</name>
    <dbReference type="NCBI Taxonomy" id="1295382"/>
    <lineage>
        <taxon>Bacteria</taxon>
        <taxon>Pseudomonadati</taxon>
        <taxon>Pseudomonadota</taxon>
        <taxon>Gammaproteobacteria</taxon>
        <taxon>Methylococcales</taxon>
        <taxon>Methylococcaceae</taxon>
        <taxon>Methylogaea</taxon>
    </lineage>
</organism>
<dbReference type="PANTHER" id="PTHR22726">
    <property type="entry name" value="METALLOENDOPEPTIDASE OMA1"/>
    <property type="match status" value="1"/>
</dbReference>
<keyword evidence="2 7" id="KW-0479">Metal-binding</keyword>
<evidence type="ECO:0000256" key="5">
    <source>
        <dbReference type="ARBA" id="ARBA00022833"/>
    </source>
</evidence>
<keyword evidence="7" id="KW-0574">Periplasm</keyword>
<dbReference type="GO" id="GO:0004222">
    <property type="term" value="F:metalloendopeptidase activity"/>
    <property type="evidence" value="ECO:0007669"/>
    <property type="project" value="InterPro"/>
</dbReference>
<comment type="function">
    <text evidence="7">Functions as both a chaperone and a metalloprotease. Maintains the integrity of the outer membrane by promoting either the assembly or the elimination of outer membrane proteins, depending on their folding state.</text>
</comment>
<evidence type="ECO:0000256" key="2">
    <source>
        <dbReference type="ARBA" id="ARBA00022723"/>
    </source>
</evidence>
<feature type="binding site" evidence="7">
    <location>
        <position position="110"/>
    </location>
    <ligand>
        <name>Zn(2+)</name>
        <dbReference type="ChEBI" id="CHEBI:29105"/>
        <note>catalytic</note>
    </ligand>
</feature>
<keyword evidence="3 7" id="KW-0732">Signal</keyword>
<dbReference type="InterPro" id="IPR051156">
    <property type="entry name" value="Mito/Outer_Membr_Metalloprot"/>
</dbReference>
<dbReference type="GO" id="GO:0042597">
    <property type="term" value="C:periplasmic space"/>
    <property type="evidence" value="ECO:0007669"/>
    <property type="project" value="UniProtKB-SubCell"/>
</dbReference>
<dbReference type="InterPro" id="IPR019734">
    <property type="entry name" value="TPR_rpt"/>
</dbReference>
<keyword evidence="6 7" id="KW-0482">Metalloprotease</keyword>
<dbReference type="PANTHER" id="PTHR22726:SF1">
    <property type="entry name" value="METALLOENDOPEPTIDASE OMA1, MITOCHONDRIAL"/>
    <property type="match status" value="1"/>
</dbReference>
<evidence type="ECO:0000256" key="1">
    <source>
        <dbReference type="ARBA" id="ARBA00022670"/>
    </source>
</evidence>
<feature type="binding site" evidence="7">
    <location>
        <position position="175"/>
    </location>
    <ligand>
        <name>Zn(2+)</name>
        <dbReference type="ChEBI" id="CHEBI:29105"/>
        <note>catalytic</note>
    </ligand>
</feature>
<dbReference type="SMART" id="SM00028">
    <property type="entry name" value="TPR"/>
    <property type="match status" value="3"/>
</dbReference>
<evidence type="ECO:0000313" key="10">
    <source>
        <dbReference type="EMBL" id="BBL70468.1"/>
    </source>
</evidence>
<evidence type="ECO:0000259" key="9">
    <source>
        <dbReference type="Pfam" id="PF01435"/>
    </source>
</evidence>
<reference evidence="10" key="1">
    <citation type="submission" date="2019-06" db="EMBL/GenBank/DDBJ databases">
        <title>Complete genome sequence of Methylogaea oryzae strain JCM16910.</title>
        <authorList>
            <person name="Asakawa S."/>
        </authorList>
    </citation>
    <scope>NUCLEOTIDE SEQUENCE</scope>
    <source>
        <strain evidence="10">E10</strain>
    </source>
</reference>
<comment type="subcellular location">
    <subcellularLocation>
        <location evidence="7">Periplasm</location>
    </subcellularLocation>
</comment>
<dbReference type="PROSITE" id="PS50005">
    <property type="entry name" value="TPR"/>
    <property type="match status" value="1"/>
</dbReference>
<evidence type="ECO:0000256" key="6">
    <source>
        <dbReference type="ARBA" id="ARBA00023049"/>
    </source>
</evidence>
<dbReference type="EMBL" id="AP019782">
    <property type="protein sequence ID" value="BBL70468.1"/>
    <property type="molecule type" value="Genomic_DNA"/>
</dbReference>
<feature type="binding site" evidence="7">
    <location>
        <position position="114"/>
    </location>
    <ligand>
        <name>Zn(2+)</name>
        <dbReference type="ChEBI" id="CHEBI:29105"/>
        <note>catalytic</note>
    </ligand>
</feature>
<dbReference type="InterPro" id="IPR001915">
    <property type="entry name" value="Peptidase_M48"/>
</dbReference>
<keyword evidence="4 7" id="KW-0378">Hydrolase</keyword>
<dbReference type="GO" id="GO:0016020">
    <property type="term" value="C:membrane"/>
    <property type="evidence" value="ECO:0007669"/>
    <property type="project" value="InterPro"/>
</dbReference>
<dbReference type="AlphaFoldDB" id="A0A8D5AGK2"/>
<comment type="similarity">
    <text evidence="7">Belongs to the peptidase M48 family. BepA subfamily.</text>
</comment>
<dbReference type="Pfam" id="PF01435">
    <property type="entry name" value="Peptidase_M48"/>
    <property type="match status" value="1"/>
</dbReference>
<feature type="active site" evidence="7">
    <location>
        <position position="111"/>
    </location>
</feature>
<evidence type="ECO:0000256" key="3">
    <source>
        <dbReference type="ARBA" id="ARBA00022729"/>
    </source>
</evidence>
<evidence type="ECO:0000256" key="7">
    <source>
        <dbReference type="HAMAP-Rule" id="MF_00997"/>
    </source>
</evidence>
<keyword evidence="5 7" id="KW-0862">Zinc</keyword>
<evidence type="ECO:0000256" key="4">
    <source>
        <dbReference type="ARBA" id="ARBA00022801"/>
    </source>
</evidence>
<evidence type="ECO:0000256" key="8">
    <source>
        <dbReference type="PROSITE-ProRule" id="PRU00339"/>
    </source>
</evidence>
<proteinExistence type="inferred from homology"/>
<gene>
    <name evidence="10" type="ORF">MoryE10_10740</name>
</gene>
<dbReference type="EC" id="3.4.-.-" evidence="7"/>
<dbReference type="InterPro" id="IPR030873">
    <property type="entry name" value="Protease_BepA"/>
</dbReference>
<dbReference type="Pfam" id="PF14559">
    <property type="entry name" value="TPR_19"/>
    <property type="match status" value="2"/>
</dbReference>
<dbReference type="GO" id="GO:0051603">
    <property type="term" value="P:proteolysis involved in protein catabolic process"/>
    <property type="evidence" value="ECO:0007669"/>
    <property type="project" value="TreeGrafter"/>
</dbReference>
<feature type="repeat" description="TPR" evidence="8">
    <location>
        <begin position="318"/>
        <end position="351"/>
    </location>
</feature>
<dbReference type="KEGG" id="moz:MoryE10_10740"/>
<dbReference type="HAMAP" id="MF_00997">
    <property type="entry name" value="Protease_BepA"/>
    <property type="match status" value="1"/>
</dbReference>
<comment type="cofactor">
    <cofactor evidence="7">
        <name>Zn(2+)</name>
        <dbReference type="ChEBI" id="CHEBI:29105"/>
    </cofactor>
    <text evidence="7">Binds 1 zinc ion per subunit.</text>
</comment>
<protein>
    <recommendedName>
        <fullName evidence="7">Putative beta-barrel assembly-enhancing protease</fullName>
        <ecNumber evidence="7">3.4.-.-</ecNumber>
    </recommendedName>
</protein>
<evidence type="ECO:0000313" key="11">
    <source>
        <dbReference type="Proteomes" id="UP000824988"/>
    </source>
</evidence>
<keyword evidence="1 7" id="KW-0645">Protease</keyword>
<dbReference type="CDD" id="cd07333">
    <property type="entry name" value="M48C_bepA_like"/>
    <property type="match status" value="1"/>
</dbReference>
<accession>A0A8D5AGK2</accession>